<accession>A0A0B1TIM6</accession>
<dbReference type="EMBL" id="KN549521">
    <property type="protein sequence ID" value="KHJ97099.1"/>
    <property type="molecule type" value="Genomic_DNA"/>
</dbReference>
<dbReference type="Proteomes" id="UP000053660">
    <property type="component" value="Unassembled WGS sequence"/>
</dbReference>
<evidence type="ECO:0000313" key="2">
    <source>
        <dbReference type="Proteomes" id="UP000053660"/>
    </source>
</evidence>
<dbReference type="AlphaFoldDB" id="A0A0B1TIM6"/>
<name>A0A0B1TIM6_OESDE</name>
<evidence type="ECO:0000313" key="1">
    <source>
        <dbReference type="EMBL" id="KHJ97099.1"/>
    </source>
</evidence>
<organism evidence="1 2">
    <name type="scientific">Oesophagostomum dentatum</name>
    <name type="common">Nodular worm</name>
    <dbReference type="NCBI Taxonomy" id="61180"/>
    <lineage>
        <taxon>Eukaryota</taxon>
        <taxon>Metazoa</taxon>
        <taxon>Ecdysozoa</taxon>
        <taxon>Nematoda</taxon>
        <taxon>Chromadorea</taxon>
        <taxon>Rhabditida</taxon>
        <taxon>Rhabditina</taxon>
        <taxon>Rhabditomorpha</taxon>
        <taxon>Strongyloidea</taxon>
        <taxon>Strongylidae</taxon>
        <taxon>Oesophagostomum</taxon>
    </lineage>
</organism>
<dbReference type="OrthoDB" id="262308at2759"/>
<sequence>MAEDAEMNCQVVIRFLRAGEECTKLPDPENPGVDIVVVSVRIKTFHKFIQNEALPELKMQFQTAPQGPELIELSRRFPMVVAEDDETQIKITLLMDTMYREFYF</sequence>
<reference evidence="1 2" key="1">
    <citation type="submission" date="2014-03" db="EMBL/GenBank/DDBJ databases">
        <title>Draft genome of the hookworm Oesophagostomum dentatum.</title>
        <authorList>
            <person name="Mitreva M."/>
        </authorList>
    </citation>
    <scope>NUCLEOTIDE SEQUENCE [LARGE SCALE GENOMIC DNA]</scope>
    <source>
        <strain evidence="1 2">OD-Hann</strain>
    </source>
</reference>
<keyword evidence="2" id="KW-1185">Reference proteome</keyword>
<gene>
    <name evidence="1" type="ORF">OESDEN_02929</name>
</gene>
<proteinExistence type="predicted"/>
<protein>
    <submittedName>
        <fullName evidence="1">Uncharacterized protein</fullName>
    </submittedName>
</protein>